<dbReference type="AlphaFoldDB" id="A0A7S2N025"/>
<organism evidence="4">
    <name type="scientific">Alexandrium andersonii</name>
    <dbReference type="NCBI Taxonomy" id="327968"/>
    <lineage>
        <taxon>Eukaryota</taxon>
        <taxon>Sar</taxon>
        <taxon>Alveolata</taxon>
        <taxon>Dinophyceae</taxon>
        <taxon>Gonyaulacales</taxon>
        <taxon>Pyrocystaceae</taxon>
        <taxon>Alexandrium</taxon>
    </lineage>
</organism>
<accession>A0A7S2N025</accession>
<protein>
    <recommendedName>
        <fullName evidence="3">Carboxylesterase type B domain-containing protein</fullName>
    </recommendedName>
</protein>
<sequence>MRSAGDSAILCRTRELLRAATSNGNGAWWYYFTATPIFSVNEPAWQMPYMGAFHGAEVPFVWGDTFELKSEGERILSRTMGCYWTNFASTGNPNHGPSGCAAALNLPEWPVFGEDTDAISFPNSTISIRRGLKKEQCDIFVQYANTGRSELLMV</sequence>
<feature type="domain" description="Carboxylesterase type B" evidence="3">
    <location>
        <begin position="3"/>
        <end position="139"/>
    </location>
</feature>
<evidence type="ECO:0000256" key="1">
    <source>
        <dbReference type="ARBA" id="ARBA00005964"/>
    </source>
</evidence>
<proteinExistence type="inferred from homology"/>
<name>A0A7S2N025_9DINO</name>
<dbReference type="Gene3D" id="3.40.50.1820">
    <property type="entry name" value="alpha/beta hydrolase"/>
    <property type="match status" value="1"/>
</dbReference>
<comment type="similarity">
    <text evidence="1">Belongs to the type-B carboxylesterase/lipase family.</text>
</comment>
<dbReference type="InterPro" id="IPR050654">
    <property type="entry name" value="AChE-related_enzymes"/>
</dbReference>
<evidence type="ECO:0000259" key="3">
    <source>
        <dbReference type="Pfam" id="PF00135"/>
    </source>
</evidence>
<reference evidence="4" key="1">
    <citation type="submission" date="2021-01" db="EMBL/GenBank/DDBJ databases">
        <authorList>
            <person name="Corre E."/>
            <person name="Pelletier E."/>
            <person name="Niang G."/>
            <person name="Scheremetjew M."/>
            <person name="Finn R."/>
            <person name="Kale V."/>
            <person name="Holt S."/>
            <person name="Cochrane G."/>
            <person name="Meng A."/>
            <person name="Brown T."/>
            <person name="Cohen L."/>
        </authorList>
    </citation>
    <scope>NUCLEOTIDE SEQUENCE</scope>
    <source>
        <strain evidence="4">CCMP2222</strain>
    </source>
</reference>
<dbReference type="Pfam" id="PF00135">
    <property type="entry name" value="COesterase"/>
    <property type="match status" value="1"/>
</dbReference>
<dbReference type="EMBL" id="HBGQ01082662">
    <property type="protein sequence ID" value="CAD9511928.1"/>
    <property type="molecule type" value="Transcribed_RNA"/>
</dbReference>
<dbReference type="InterPro" id="IPR029058">
    <property type="entry name" value="AB_hydrolase_fold"/>
</dbReference>
<evidence type="ECO:0000256" key="2">
    <source>
        <dbReference type="ARBA" id="ARBA00022801"/>
    </source>
</evidence>
<dbReference type="PANTHER" id="PTHR43918:SF4">
    <property type="entry name" value="CARBOXYLIC ESTER HYDROLASE"/>
    <property type="match status" value="1"/>
</dbReference>
<evidence type="ECO:0000313" key="4">
    <source>
        <dbReference type="EMBL" id="CAD9511928.1"/>
    </source>
</evidence>
<keyword evidence="2" id="KW-0378">Hydrolase</keyword>
<dbReference type="GO" id="GO:0052689">
    <property type="term" value="F:carboxylic ester hydrolase activity"/>
    <property type="evidence" value="ECO:0007669"/>
    <property type="project" value="TreeGrafter"/>
</dbReference>
<dbReference type="InterPro" id="IPR002018">
    <property type="entry name" value="CarbesteraseB"/>
</dbReference>
<dbReference type="SUPFAM" id="SSF53474">
    <property type="entry name" value="alpha/beta-Hydrolases"/>
    <property type="match status" value="1"/>
</dbReference>
<gene>
    <name evidence="4" type="ORF">AAND1436_LOCUS39533</name>
</gene>
<dbReference type="PANTHER" id="PTHR43918">
    <property type="entry name" value="ACETYLCHOLINESTERASE"/>
    <property type="match status" value="1"/>
</dbReference>